<dbReference type="InterPro" id="IPR051678">
    <property type="entry name" value="AGP_Transferase"/>
</dbReference>
<evidence type="ECO:0000313" key="3">
    <source>
        <dbReference type="Proteomes" id="UP000007304"/>
    </source>
</evidence>
<reference evidence="2" key="1">
    <citation type="submission" date="2011-07" db="EMBL/GenBank/DDBJ databases">
        <title>The Genome Sequence of Exophiala (Wangiella) dermatitidis NIH/UT8656.</title>
        <authorList>
            <consortium name="The Broad Institute Genome Sequencing Platform"/>
            <person name="Cuomo C."/>
            <person name="Wang Z."/>
            <person name="Hunicke-Smith S."/>
            <person name="Szanislo P.J."/>
            <person name="Earl A."/>
            <person name="Young S.K."/>
            <person name="Zeng Q."/>
            <person name="Gargeya S."/>
            <person name="Fitzgerald M."/>
            <person name="Haas B."/>
            <person name="Abouelleil A."/>
            <person name="Alvarado L."/>
            <person name="Arachchi H.M."/>
            <person name="Berlin A."/>
            <person name="Brown A."/>
            <person name="Chapman S.B."/>
            <person name="Chen Z."/>
            <person name="Dunbar C."/>
            <person name="Freedman E."/>
            <person name="Gearin G."/>
            <person name="Gellesch M."/>
            <person name="Goldberg J."/>
            <person name="Griggs A."/>
            <person name="Gujja S."/>
            <person name="Heiman D."/>
            <person name="Howarth C."/>
            <person name="Larson L."/>
            <person name="Lui A."/>
            <person name="MacDonald P.J.P."/>
            <person name="Montmayeur A."/>
            <person name="Murphy C."/>
            <person name="Neiman D."/>
            <person name="Pearson M."/>
            <person name="Priest M."/>
            <person name="Roberts A."/>
            <person name="Saif S."/>
            <person name="Shea T."/>
            <person name="Shenoy N."/>
            <person name="Sisk P."/>
            <person name="Stolte C."/>
            <person name="Sykes S."/>
            <person name="Wortman J."/>
            <person name="Nusbaum C."/>
            <person name="Birren B."/>
        </authorList>
    </citation>
    <scope>NUCLEOTIDE SEQUENCE</scope>
    <source>
        <strain evidence="2">NIH/UT8656</strain>
    </source>
</reference>
<name>H6C9A7_EXODN</name>
<organism evidence="2 3">
    <name type="scientific">Exophiala dermatitidis (strain ATCC 34100 / CBS 525.76 / NIH/UT8656)</name>
    <name type="common">Black yeast</name>
    <name type="synonym">Wangiella dermatitidis</name>
    <dbReference type="NCBI Taxonomy" id="858893"/>
    <lineage>
        <taxon>Eukaryota</taxon>
        <taxon>Fungi</taxon>
        <taxon>Dikarya</taxon>
        <taxon>Ascomycota</taxon>
        <taxon>Pezizomycotina</taxon>
        <taxon>Eurotiomycetes</taxon>
        <taxon>Chaetothyriomycetidae</taxon>
        <taxon>Chaetothyriales</taxon>
        <taxon>Herpotrichiellaceae</taxon>
        <taxon>Exophiala</taxon>
    </lineage>
</organism>
<dbReference type="InterPro" id="IPR011009">
    <property type="entry name" value="Kinase-like_dom_sf"/>
</dbReference>
<sequence length="526" mass="61538">MPPNLLYHGRLLSMKSAAEDESNLVLFIRHQRAAESFRHLLWSRRESIADLVRSHLHLRKDDGCTVLTPDSWIQGGFNICVLIDITVGGSPTRLVFRCPMPHKLAEAQYPGTIDEKVRCEVAAYIWMQEYCSDIRIPRLYAFGFVDGSQFTHIKQAPFYTRISRYLWRWMHRILGLPLLSNYAPTQNRRVVPAVHTLMAYMLLEYIGPQTGKMLSLTWTEHLHDSMRRARLFQGMSRIILSLARLPQPTIGSFVFNPSDSTITLTNRPLMCNTMIFEHSGTPRTIQPFQTYQDTDSFVSDMLTQYDNHLLHDPHAVRDEDDARERMAIRTLLRAVSHHFINRSQRSGPFILQLTDFHQSNIFVDDDWNITCLIDLEWICALPAEILSVPYWLTNCSIDDIIDERYDKFNEARQIFLGIMEDEEAKNLQHEHNNIQLTRTMRDSWVSKRVWFWACIRSLNAWPFIFEDHLLPKFSADRDLVAKVKLVSTVWQENVEQIVKTKVVEEERYQEELRRLLEDDEGLNITS</sequence>
<dbReference type="eggNOG" id="ENOG502SII6">
    <property type="taxonomic scope" value="Eukaryota"/>
</dbReference>
<dbReference type="PANTHER" id="PTHR21310">
    <property type="entry name" value="AMINOGLYCOSIDE PHOSPHOTRANSFERASE-RELATED-RELATED"/>
    <property type="match status" value="1"/>
</dbReference>
<proteinExistence type="predicted"/>
<accession>H6C9A7</accession>
<dbReference type="Proteomes" id="UP000007304">
    <property type="component" value="Unassembled WGS sequence"/>
</dbReference>
<dbReference type="OMA" id="CIPIEVK"/>
<protein>
    <recommendedName>
        <fullName evidence="1">Aminoglycoside phosphotransferase domain-containing protein</fullName>
    </recommendedName>
</protein>
<dbReference type="PANTHER" id="PTHR21310:SF37">
    <property type="entry name" value="AMINOGLYCOSIDE PHOSPHOTRANSFERASE DOMAIN-CONTAINING PROTEIN"/>
    <property type="match status" value="1"/>
</dbReference>
<dbReference type="EMBL" id="JH226136">
    <property type="protein sequence ID" value="EHY60678.1"/>
    <property type="molecule type" value="Genomic_DNA"/>
</dbReference>
<dbReference type="VEuPathDB" id="FungiDB:HMPREF1120_08628"/>
<dbReference type="STRING" id="858893.H6C9A7"/>
<dbReference type="InParanoid" id="H6C9A7"/>
<evidence type="ECO:0000313" key="2">
    <source>
        <dbReference type="EMBL" id="EHY60678.1"/>
    </source>
</evidence>
<dbReference type="RefSeq" id="XP_009161139.1">
    <property type="nucleotide sequence ID" value="XM_009162891.1"/>
</dbReference>
<evidence type="ECO:0000259" key="1">
    <source>
        <dbReference type="Pfam" id="PF01636"/>
    </source>
</evidence>
<dbReference type="Pfam" id="PF01636">
    <property type="entry name" value="APH"/>
    <property type="match status" value="1"/>
</dbReference>
<dbReference type="InterPro" id="IPR002575">
    <property type="entry name" value="Aminoglycoside_PTrfase"/>
</dbReference>
<dbReference type="SUPFAM" id="SSF56112">
    <property type="entry name" value="Protein kinase-like (PK-like)"/>
    <property type="match status" value="1"/>
</dbReference>
<dbReference type="HOGENOM" id="CLU_025005_3_1_1"/>
<keyword evidence="3" id="KW-1185">Reference proteome</keyword>
<feature type="domain" description="Aminoglycoside phosphotransferase" evidence="1">
    <location>
        <begin position="131"/>
        <end position="376"/>
    </location>
</feature>
<dbReference type="AlphaFoldDB" id="H6C9A7"/>
<gene>
    <name evidence="2" type="ORF">HMPREF1120_08628</name>
</gene>
<dbReference type="GeneID" id="20313267"/>